<dbReference type="CDD" id="cd07067">
    <property type="entry name" value="HP_PGM_like"/>
    <property type="match status" value="1"/>
</dbReference>
<keyword evidence="2" id="KW-1185">Reference proteome</keyword>
<dbReference type="InterPro" id="IPR050275">
    <property type="entry name" value="PGM_Phosphatase"/>
</dbReference>
<evidence type="ECO:0008006" key="3">
    <source>
        <dbReference type="Google" id="ProtNLM"/>
    </source>
</evidence>
<protein>
    <recommendedName>
        <fullName evidence="3">Phosphomutase</fullName>
    </recommendedName>
</protein>
<dbReference type="OrthoDB" id="496981at2759"/>
<dbReference type="SMART" id="SM00855">
    <property type="entry name" value="PGAM"/>
    <property type="match status" value="1"/>
</dbReference>
<dbReference type="RefSeq" id="XP_049263048.1">
    <property type="nucleotide sequence ID" value="XM_049407548.1"/>
</dbReference>
<dbReference type="InterPro" id="IPR013078">
    <property type="entry name" value="His_Pase_superF_clade-1"/>
</dbReference>
<accession>A0A8J5QV00</accession>
<dbReference type="GO" id="GO:0005737">
    <property type="term" value="C:cytoplasm"/>
    <property type="evidence" value="ECO:0007669"/>
    <property type="project" value="TreeGrafter"/>
</dbReference>
<name>A0A8J5QV00_9ASCO</name>
<proteinExistence type="predicted"/>
<dbReference type="Pfam" id="PF00300">
    <property type="entry name" value="His_Phos_1"/>
    <property type="match status" value="1"/>
</dbReference>
<gene>
    <name evidence="1" type="ORF">J8A68_003669</name>
</gene>
<dbReference type="PANTHER" id="PTHR48100:SF1">
    <property type="entry name" value="HISTIDINE PHOSPHATASE FAMILY PROTEIN-RELATED"/>
    <property type="match status" value="1"/>
</dbReference>
<dbReference type="PANTHER" id="PTHR48100">
    <property type="entry name" value="BROAD-SPECIFICITY PHOSPHATASE YOR283W-RELATED"/>
    <property type="match status" value="1"/>
</dbReference>
<dbReference type="EMBL" id="JAGSYN010000161">
    <property type="protein sequence ID" value="KAG7662815.1"/>
    <property type="molecule type" value="Genomic_DNA"/>
</dbReference>
<dbReference type="Proteomes" id="UP000694255">
    <property type="component" value="Unassembled WGS sequence"/>
</dbReference>
<evidence type="ECO:0000313" key="1">
    <source>
        <dbReference type="EMBL" id="KAG7662815.1"/>
    </source>
</evidence>
<dbReference type="GO" id="GO:0016791">
    <property type="term" value="F:phosphatase activity"/>
    <property type="evidence" value="ECO:0007669"/>
    <property type="project" value="TreeGrafter"/>
</dbReference>
<dbReference type="GeneID" id="73470469"/>
<sequence length="315" mass="36936">MSLLIPDIRDHHDAHGDLEEDEKYHTLLSTLKQQNPQDFLWEFESIPGFFKQTSLDTKDMEFRYTQESFGILQDWQQIIQSLNHLNNTSEDHIQYKLFFLARHGQGWHNLVTKRYSKQEWFSKWRFLGTDGELTWGPDADLTEVGINQAKENHLAWCKELNNGAPYPTKFYVSPLQRSIKTHNITWPNTEPIIFENVRETLGLHLCHKRSTKTEIATKFPNVRFMDGFPEEDELFEKEFAEKRECLHEQFVRMNRVLQHIFDNDEDHDAISITSHAGTIRAFITVLGHRKFTIPTGGMIPIVVKGTKRNIRQAAL</sequence>
<dbReference type="AlphaFoldDB" id="A0A8J5QV00"/>
<organism evidence="1 2">
    <name type="scientific">[Candida] subhashii</name>
    <dbReference type="NCBI Taxonomy" id="561895"/>
    <lineage>
        <taxon>Eukaryota</taxon>
        <taxon>Fungi</taxon>
        <taxon>Dikarya</taxon>
        <taxon>Ascomycota</taxon>
        <taxon>Saccharomycotina</taxon>
        <taxon>Pichiomycetes</taxon>
        <taxon>Debaryomycetaceae</taxon>
        <taxon>Spathaspora</taxon>
    </lineage>
</organism>
<comment type="caution">
    <text evidence="1">The sequence shown here is derived from an EMBL/GenBank/DDBJ whole genome shotgun (WGS) entry which is preliminary data.</text>
</comment>
<reference evidence="1 2" key="1">
    <citation type="journal article" date="2021" name="DNA Res.">
        <title>Genome analysis of Candida subhashii reveals its hybrid nature and dual mitochondrial genome conformations.</title>
        <authorList>
            <person name="Mixao V."/>
            <person name="Hegedusova E."/>
            <person name="Saus E."/>
            <person name="Pryszcz L.P."/>
            <person name="Cillingova A."/>
            <person name="Nosek J."/>
            <person name="Gabaldon T."/>
        </authorList>
    </citation>
    <scope>NUCLEOTIDE SEQUENCE [LARGE SCALE GENOMIC DNA]</scope>
    <source>
        <strain evidence="1 2">CBS 10753</strain>
    </source>
</reference>
<evidence type="ECO:0000313" key="2">
    <source>
        <dbReference type="Proteomes" id="UP000694255"/>
    </source>
</evidence>